<dbReference type="PANTHER" id="PTHR46268:SF15">
    <property type="entry name" value="UNIVERSAL STRESS PROTEIN HP_0031"/>
    <property type="match status" value="1"/>
</dbReference>
<dbReference type="InterPro" id="IPR006016">
    <property type="entry name" value="UspA"/>
</dbReference>
<dbReference type="Pfam" id="PF00582">
    <property type="entry name" value="Usp"/>
    <property type="match status" value="2"/>
</dbReference>
<feature type="domain" description="UspA" evidence="2">
    <location>
        <begin position="222"/>
        <end position="270"/>
    </location>
</feature>
<dbReference type="Proteomes" id="UP000782554">
    <property type="component" value="Unassembled WGS sequence"/>
</dbReference>
<evidence type="ECO:0000313" key="4">
    <source>
        <dbReference type="Proteomes" id="UP000782554"/>
    </source>
</evidence>
<protein>
    <submittedName>
        <fullName evidence="3">Universal stress protein</fullName>
    </submittedName>
</protein>
<comment type="caution">
    <text evidence="3">The sequence shown here is derived from an EMBL/GenBank/DDBJ whole genome shotgun (WGS) entry which is preliminary data.</text>
</comment>
<dbReference type="PANTHER" id="PTHR46268">
    <property type="entry name" value="STRESS RESPONSE PROTEIN NHAX"/>
    <property type="match status" value="1"/>
</dbReference>
<evidence type="ECO:0000313" key="3">
    <source>
        <dbReference type="EMBL" id="MBX7501883.1"/>
    </source>
</evidence>
<proteinExistence type="inferred from homology"/>
<dbReference type="CDD" id="cd00293">
    <property type="entry name" value="USP-like"/>
    <property type="match status" value="2"/>
</dbReference>
<sequence>MRSILLHAHDDGSFDRRLDVALDLARAFDGHLTILHTFPYSVGTMTDLQGAAFAAMAPIWKEQAEEMRAKVAADMANEDVPWDWHEAIGPAALGLLQHSSLMDLIVLGAREPVDLGRAPSWTAGELAISARCPVLVLPEDSKRFDVAAPALVAWDGSAEASHALRAALPFLARAEGVFLASVAEERAGDSELPPLGGADYLTRHGIACDVVELPDPGKQGVAGALVEAAEQRQCGLVVMGAYGRTRLAERIFGGVTRAMLDKVRLPLLMTH</sequence>
<dbReference type="InterPro" id="IPR006015">
    <property type="entry name" value="Universal_stress_UspA"/>
</dbReference>
<feature type="domain" description="UspA" evidence="2">
    <location>
        <begin position="16"/>
        <end position="138"/>
    </location>
</feature>
<name>A0ABS7JWC9_9SPHN</name>
<accession>A0ABS7JWC9</accession>
<comment type="similarity">
    <text evidence="1">Belongs to the universal stress protein A family.</text>
</comment>
<evidence type="ECO:0000256" key="1">
    <source>
        <dbReference type="ARBA" id="ARBA00008791"/>
    </source>
</evidence>
<gene>
    <name evidence="3" type="ORF">K3181_10560</name>
</gene>
<dbReference type="RefSeq" id="WP_221603076.1">
    <property type="nucleotide sequence ID" value="NZ_JAIGNU010000002.1"/>
</dbReference>
<dbReference type="Gene3D" id="3.40.50.12370">
    <property type="match status" value="1"/>
</dbReference>
<keyword evidence="4" id="KW-1185">Reference proteome</keyword>
<dbReference type="PRINTS" id="PR01438">
    <property type="entry name" value="UNVRSLSTRESS"/>
</dbReference>
<evidence type="ECO:0000259" key="2">
    <source>
        <dbReference type="Pfam" id="PF00582"/>
    </source>
</evidence>
<dbReference type="EMBL" id="JAIGNU010000002">
    <property type="protein sequence ID" value="MBX7501883.1"/>
    <property type="molecule type" value="Genomic_DNA"/>
</dbReference>
<organism evidence="3 4">
    <name type="scientific">Qipengyuania mesophila</name>
    <dbReference type="NCBI Taxonomy" id="2867246"/>
    <lineage>
        <taxon>Bacteria</taxon>
        <taxon>Pseudomonadati</taxon>
        <taxon>Pseudomonadota</taxon>
        <taxon>Alphaproteobacteria</taxon>
        <taxon>Sphingomonadales</taxon>
        <taxon>Erythrobacteraceae</taxon>
        <taxon>Qipengyuania</taxon>
    </lineage>
</organism>
<reference evidence="3 4" key="1">
    <citation type="submission" date="2021-08" db="EMBL/GenBank/DDBJ databases">
        <title>Comparative Genomics Analysis of the Genus Qipengyuania Reveals Extensive Genetic Diversity and Metabolic Versatility, Including the Description of Fifteen Novel Species.</title>
        <authorList>
            <person name="Liu Y."/>
        </authorList>
    </citation>
    <scope>NUCLEOTIDE SEQUENCE [LARGE SCALE GENOMIC DNA]</scope>
    <source>
        <strain evidence="3 4">YG27</strain>
    </source>
</reference>
<dbReference type="SUPFAM" id="SSF52402">
    <property type="entry name" value="Adenine nucleotide alpha hydrolases-like"/>
    <property type="match status" value="2"/>
</dbReference>